<dbReference type="PROSITE" id="PS51975">
    <property type="entry name" value="RNASE_H_2"/>
    <property type="match status" value="1"/>
</dbReference>
<proteinExistence type="inferred from homology"/>
<keyword evidence="5" id="KW-1185">Reference proteome</keyword>
<name>A0ABT2SS44_9FIRM</name>
<sequence length="212" mass="24679">MESHVGCYETGSLDFFGPLCVVACYVDQKDEKELNELELDKEMSTNDIEKIGKILKDKLTYSLLLLDNSHYNQYVKEDQKLSCIKAKLYNQAMINVIQRIEHPISKVTIDAFLAPKKYYRYLKSKIVVVRHIEFKKEEMSLAMKCAHILSQYAYLQYYQNMCQSLNTTLPRGFNILANDAGTSLVQEHGKDILWKVSKTNFPNYKQILERVE</sequence>
<dbReference type="RefSeq" id="WP_147579596.1">
    <property type="nucleotide sequence ID" value="NZ_JAOQJR010000001.1"/>
</dbReference>
<dbReference type="EC" id="3.1.26.4" evidence="2"/>
<evidence type="ECO:0000256" key="2">
    <source>
        <dbReference type="RuleBase" id="RU003515"/>
    </source>
</evidence>
<dbReference type="InterPro" id="IPR024567">
    <property type="entry name" value="RNase_HII/HIII_dom"/>
</dbReference>
<dbReference type="InterPro" id="IPR012337">
    <property type="entry name" value="RNaseH-like_sf"/>
</dbReference>
<keyword evidence="2" id="KW-0540">Nuclease</keyword>
<comment type="similarity">
    <text evidence="2">Belongs to the RNase HII family.</text>
</comment>
<organism evidence="4 5">
    <name type="scientific">[Clostridium] ammoniilyticum</name>
    <dbReference type="NCBI Taxonomy" id="2981784"/>
    <lineage>
        <taxon>Bacteria</taxon>
        <taxon>Bacillati</taxon>
        <taxon>Bacillota</taxon>
        <taxon>Erysipelotrichia</taxon>
        <taxon>Erysipelotrichales</taxon>
        <taxon>Coprobacillaceae</taxon>
        <taxon>Faecalibacillus</taxon>
    </lineage>
</organism>
<dbReference type="InterPro" id="IPR036397">
    <property type="entry name" value="RNaseH_sf"/>
</dbReference>
<dbReference type="Gene3D" id="3.30.420.10">
    <property type="entry name" value="Ribonuclease H-like superfamily/Ribonuclease H"/>
    <property type="match status" value="1"/>
</dbReference>
<gene>
    <name evidence="4" type="ORF">OCV55_01485</name>
</gene>
<dbReference type="SUPFAM" id="SSF53098">
    <property type="entry name" value="Ribonuclease H-like"/>
    <property type="match status" value="1"/>
</dbReference>
<comment type="caution">
    <text evidence="4">The sequence shown here is derived from an EMBL/GenBank/DDBJ whole genome shotgun (WGS) entry which is preliminary data.</text>
</comment>
<evidence type="ECO:0000259" key="3">
    <source>
        <dbReference type="PROSITE" id="PS51975"/>
    </source>
</evidence>
<dbReference type="Proteomes" id="UP001208364">
    <property type="component" value="Unassembled WGS sequence"/>
</dbReference>
<dbReference type="Pfam" id="PF01351">
    <property type="entry name" value="RNase_HII"/>
    <property type="match status" value="1"/>
</dbReference>
<reference evidence="4 5" key="1">
    <citation type="journal article" date="2021" name="ISME Commun">
        <title>Automated analysis of genomic sequences facilitates high-throughput and comprehensive description of bacteria.</title>
        <authorList>
            <person name="Hitch T.C.A."/>
        </authorList>
    </citation>
    <scope>NUCLEOTIDE SEQUENCE [LARGE SCALE GENOMIC DNA]</scope>
    <source>
        <strain evidence="4 5">H4_15</strain>
    </source>
</reference>
<evidence type="ECO:0000313" key="5">
    <source>
        <dbReference type="Proteomes" id="UP001208364"/>
    </source>
</evidence>
<protein>
    <recommendedName>
        <fullName evidence="2">Ribonuclease</fullName>
        <ecNumber evidence="2">3.1.26.4</ecNumber>
    </recommendedName>
</protein>
<accession>A0ABT2SS44</accession>
<keyword evidence="2" id="KW-0255">Endonuclease</keyword>
<comment type="catalytic activity">
    <reaction evidence="2">
        <text>Endonucleolytic cleavage to 5'-phosphomonoester.</text>
        <dbReference type="EC" id="3.1.26.4"/>
    </reaction>
</comment>
<evidence type="ECO:0000256" key="1">
    <source>
        <dbReference type="PROSITE-ProRule" id="PRU01319"/>
    </source>
</evidence>
<keyword evidence="2" id="KW-0378">Hydrolase</keyword>
<comment type="function">
    <text evidence="2">Endonuclease that specifically degrades the RNA of RNA-DNA hybrids.</text>
</comment>
<dbReference type="EMBL" id="JAOQJR010000001">
    <property type="protein sequence ID" value="MCU6737355.1"/>
    <property type="molecule type" value="Genomic_DNA"/>
</dbReference>
<feature type="domain" description="RNase H type-2" evidence="3">
    <location>
        <begin position="2"/>
        <end position="212"/>
    </location>
</feature>
<dbReference type="CDD" id="cd06590">
    <property type="entry name" value="RNase_HII_bacteria_HIII_like"/>
    <property type="match status" value="1"/>
</dbReference>
<evidence type="ECO:0000313" key="4">
    <source>
        <dbReference type="EMBL" id="MCU6737355.1"/>
    </source>
</evidence>
<comment type="caution">
    <text evidence="1">Lacks conserved residue(s) required for the propagation of feature annotation.</text>
</comment>